<reference evidence="1 2" key="1">
    <citation type="submission" date="2019-02" db="EMBL/GenBank/DDBJ databases">
        <title>Deep-cultivation of Planctomycetes and their phenomic and genomic characterization uncovers novel biology.</title>
        <authorList>
            <person name="Wiegand S."/>
            <person name="Jogler M."/>
            <person name="Boedeker C."/>
            <person name="Pinto D."/>
            <person name="Vollmers J."/>
            <person name="Rivas-Marin E."/>
            <person name="Kohn T."/>
            <person name="Peeters S.H."/>
            <person name="Heuer A."/>
            <person name="Rast P."/>
            <person name="Oberbeckmann S."/>
            <person name="Bunk B."/>
            <person name="Jeske O."/>
            <person name="Meyerdierks A."/>
            <person name="Storesund J.E."/>
            <person name="Kallscheuer N."/>
            <person name="Luecker S."/>
            <person name="Lage O.M."/>
            <person name="Pohl T."/>
            <person name="Merkel B.J."/>
            <person name="Hornburger P."/>
            <person name="Mueller R.-W."/>
            <person name="Bruemmer F."/>
            <person name="Labrenz M."/>
            <person name="Spormann A.M."/>
            <person name="Op den Camp H."/>
            <person name="Overmann J."/>
            <person name="Amann R."/>
            <person name="Jetten M.S.M."/>
            <person name="Mascher T."/>
            <person name="Medema M.H."/>
            <person name="Devos D.P."/>
            <person name="Kaster A.-K."/>
            <person name="Ovreas L."/>
            <person name="Rohde M."/>
            <person name="Galperin M.Y."/>
            <person name="Jogler C."/>
        </authorList>
    </citation>
    <scope>NUCLEOTIDE SEQUENCE [LARGE SCALE GENOMIC DNA]</scope>
    <source>
        <strain evidence="1 2">Pan241w</strain>
    </source>
</reference>
<name>A0A517RFD5_9PLAN</name>
<evidence type="ECO:0000313" key="2">
    <source>
        <dbReference type="Proteomes" id="UP000317171"/>
    </source>
</evidence>
<dbReference type="OrthoDB" id="208311at2"/>
<proteinExistence type="predicted"/>
<organism evidence="1 2">
    <name type="scientific">Gimesia alba</name>
    <dbReference type="NCBI Taxonomy" id="2527973"/>
    <lineage>
        <taxon>Bacteria</taxon>
        <taxon>Pseudomonadati</taxon>
        <taxon>Planctomycetota</taxon>
        <taxon>Planctomycetia</taxon>
        <taxon>Planctomycetales</taxon>
        <taxon>Planctomycetaceae</taxon>
        <taxon>Gimesia</taxon>
    </lineage>
</organism>
<keyword evidence="2" id="KW-1185">Reference proteome</keyword>
<protein>
    <submittedName>
        <fullName evidence="1">Uncharacterized protein</fullName>
    </submittedName>
</protein>
<gene>
    <name evidence="1" type="ORF">Pan241w_26740</name>
</gene>
<sequence length="483" mass="53240">MGILRLHHTKLSLLLVLVLLELLPLKVQAETKGLKKSKSHSQSNASKSTSRKRTVCRLFFQDRATQTVKWADVRKAKTLRLETPTVIDGFPELDAKAQNLVQMEQSLGTLLVGVRDQEGGQDQSGWVFMDSGVKEESHGNHSHWYFKKQPKVIESRLDSAQGNPAHLYCYQGVFYLANDRNSGYTRLDPQWYRDHSQANIKTGFHRGGGNHITLAVAAGKTGYSTWIDGGGPQKGMVDVTRILPNGNEQIAYSFVLPSGAIHGAIVCERKVFFAPADGICWCEADLNPLPGSQSKVNVRHLSLGEDPETKKAGRTGAFTSQRNYVLFVSGTGDTARLGLLNARLDEPALISVPLKMAEGNSPAGLEVVKTAWGKRLAFVFHNHPQELEQNEYLSLIDLDPNADLDFQDARVLKQIKVGPSKVEGHYGHHAVTFDQAGRYAFWTEPGAGMIQAFSLKSLEPVESFTVSGTPTKVIAVGQQDRRD</sequence>
<dbReference type="AlphaFoldDB" id="A0A517RFD5"/>
<dbReference type="EMBL" id="CP036269">
    <property type="protein sequence ID" value="QDT42588.1"/>
    <property type="molecule type" value="Genomic_DNA"/>
</dbReference>
<dbReference type="KEGG" id="gaz:Pan241w_26740"/>
<accession>A0A517RFD5</accession>
<dbReference type="Proteomes" id="UP000317171">
    <property type="component" value="Chromosome"/>
</dbReference>
<evidence type="ECO:0000313" key="1">
    <source>
        <dbReference type="EMBL" id="QDT42588.1"/>
    </source>
</evidence>
<dbReference type="SUPFAM" id="SSF75011">
    <property type="entry name" value="3-carboxy-cis,cis-mucoante lactonizing enzyme"/>
    <property type="match status" value="1"/>
</dbReference>
<dbReference type="RefSeq" id="WP_145216069.1">
    <property type="nucleotide sequence ID" value="NZ_CP036269.1"/>
</dbReference>